<name>A0ABT2YCR8_9BURK</name>
<dbReference type="Proteomes" id="UP001209701">
    <property type="component" value="Unassembled WGS sequence"/>
</dbReference>
<dbReference type="CDD" id="cd00077">
    <property type="entry name" value="HDc"/>
    <property type="match status" value="1"/>
</dbReference>
<dbReference type="InterPro" id="IPR003607">
    <property type="entry name" value="HD/PDEase_dom"/>
</dbReference>
<dbReference type="PROSITE" id="PS51832">
    <property type="entry name" value="HD_GYP"/>
    <property type="match status" value="1"/>
</dbReference>
<organism evidence="2 3">
    <name type="scientific">Roseateles oligotrophus</name>
    <dbReference type="NCBI Taxonomy" id="1769250"/>
    <lineage>
        <taxon>Bacteria</taxon>
        <taxon>Pseudomonadati</taxon>
        <taxon>Pseudomonadota</taxon>
        <taxon>Betaproteobacteria</taxon>
        <taxon>Burkholderiales</taxon>
        <taxon>Sphaerotilaceae</taxon>
        <taxon>Roseateles</taxon>
    </lineage>
</organism>
<dbReference type="RefSeq" id="WP_263570460.1">
    <property type="nucleotide sequence ID" value="NZ_JAJIRN010000003.1"/>
</dbReference>
<evidence type="ECO:0000259" key="1">
    <source>
        <dbReference type="PROSITE" id="PS51832"/>
    </source>
</evidence>
<dbReference type="PANTHER" id="PTHR43155:SF2">
    <property type="entry name" value="CYCLIC DI-GMP PHOSPHODIESTERASE PA4108"/>
    <property type="match status" value="1"/>
</dbReference>
<dbReference type="Gene3D" id="1.10.3210.10">
    <property type="entry name" value="Hypothetical protein af1432"/>
    <property type="match status" value="1"/>
</dbReference>
<sequence length="383" mass="41992">MQLLKLVAEQIQIGAPLPFNVRDASGGLLLACGQIVISPAQLASLLTRGMYADAEELRALKAGSRVAAEPPPLAARWSQAVWSIDAMLKTMPDALRFMGSCDEAASEVIALALQDGDLAIYHAVRQENLQLRQYGLTHSLYVATLCLMVSRRLGWPEERQRKAVKAALTMNASIIELQGVYAISGVRLTQSQRELMRQHPEDAYRRLRAAGIQDEEWLQAVAQHHEQVGGKGYPKGQREVVELAQLLRLADVFLAKISARVNRPALDIKTAVRQVYEQAPGNAMVASLVKEFGMYPPGELLRLANGDLAVVIRRGASLQCPLVMALANAKGQINANPVRLDTSKREYAVVAVESDKSMLARMPSERLYGLYGMHGLDSLNPTH</sequence>
<dbReference type="Pfam" id="PF13487">
    <property type="entry name" value="HD_5"/>
    <property type="match status" value="1"/>
</dbReference>
<dbReference type="EMBL" id="JAJIRN010000003">
    <property type="protein sequence ID" value="MCV2367835.1"/>
    <property type="molecule type" value="Genomic_DNA"/>
</dbReference>
<keyword evidence="3" id="KW-1185">Reference proteome</keyword>
<evidence type="ECO:0000313" key="3">
    <source>
        <dbReference type="Proteomes" id="UP001209701"/>
    </source>
</evidence>
<protein>
    <submittedName>
        <fullName evidence="2">Phosphohydrolase</fullName>
    </submittedName>
</protein>
<dbReference type="SUPFAM" id="SSF109604">
    <property type="entry name" value="HD-domain/PDEase-like"/>
    <property type="match status" value="1"/>
</dbReference>
<proteinExistence type="predicted"/>
<accession>A0ABT2YCR8</accession>
<reference evidence="2 3" key="1">
    <citation type="submission" date="2021-11" db="EMBL/GenBank/DDBJ databases">
        <authorList>
            <person name="Liang Q."/>
            <person name="Mou H."/>
            <person name="Liu Z."/>
        </authorList>
    </citation>
    <scope>NUCLEOTIDE SEQUENCE [LARGE SCALE GENOMIC DNA]</scope>
    <source>
        <strain evidence="2 3">CHU3</strain>
    </source>
</reference>
<evidence type="ECO:0000313" key="2">
    <source>
        <dbReference type="EMBL" id="MCV2367835.1"/>
    </source>
</evidence>
<feature type="domain" description="HD-GYP" evidence="1">
    <location>
        <begin position="113"/>
        <end position="307"/>
    </location>
</feature>
<gene>
    <name evidence="2" type="ORF">LNV07_06970</name>
</gene>
<comment type="caution">
    <text evidence="2">The sequence shown here is derived from an EMBL/GenBank/DDBJ whole genome shotgun (WGS) entry which is preliminary data.</text>
</comment>
<dbReference type="InterPro" id="IPR037522">
    <property type="entry name" value="HD_GYP_dom"/>
</dbReference>
<dbReference type="PANTHER" id="PTHR43155">
    <property type="entry name" value="CYCLIC DI-GMP PHOSPHODIESTERASE PA4108-RELATED"/>
    <property type="match status" value="1"/>
</dbReference>